<organism evidence="1">
    <name type="scientific">hydrocarbon metagenome</name>
    <dbReference type="NCBI Taxonomy" id="938273"/>
    <lineage>
        <taxon>unclassified sequences</taxon>
        <taxon>metagenomes</taxon>
        <taxon>ecological metagenomes</taxon>
    </lineage>
</organism>
<gene>
    <name evidence="1" type="ORF">ASZ90_001930</name>
</gene>
<accession>A0A0W8G507</accession>
<evidence type="ECO:0008006" key="2">
    <source>
        <dbReference type="Google" id="ProtNLM"/>
    </source>
</evidence>
<name>A0A0W8G507_9ZZZZ</name>
<protein>
    <recommendedName>
        <fullName evidence="2">Glycosyl transferase family 1 domain-containing protein</fullName>
    </recommendedName>
</protein>
<sequence>MPSGFSRFQGRILPLEGTSFEKRAAVLSGCAVALCSGWGDPPHAGSMPILEIAALGTVVAIAPGSDLSGMESPLVRPCATAADFAAALDYDPGAADRELAAEKLCRTAGLESRGREWLRILHMEP</sequence>
<dbReference type="AlphaFoldDB" id="A0A0W8G507"/>
<dbReference type="EMBL" id="LNQE01000248">
    <property type="protein sequence ID" value="KUG28218.1"/>
    <property type="molecule type" value="Genomic_DNA"/>
</dbReference>
<proteinExistence type="predicted"/>
<comment type="caution">
    <text evidence="1">The sequence shown here is derived from an EMBL/GenBank/DDBJ whole genome shotgun (WGS) entry which is preliminary data.</text>
</comment>
<evidence type="ECO:0000313" key="1">
    <source>
        <dbReference type="EMBL" id="KUG28218.1"/>
    </source>
</evidence>
<reference evidence="1" key="1">
    <citation type="journal article" date="2015" name="Proc. Natl. Acad. Sci. U.S.A.">
        <title>Networks of energetic and metabolic interactions define dynamics in microbial communities.</title>
        <authorList>
            <person name="Embree M."/>
            <person name="Liu J.K."/>
            <person name="Al-Bassam M.M."/>
            <person name="Zengler K."/>
        </authorList>
    </citation>
    <scope>NUCLEOTIDE SEQUENCE</scope>
</reference>